<feature type="domain" description="PTS EIIB type-1" evidence="13">
    <location>
        <begin position="4"/>
        <end position="86"/>
    </location>
</feature>
<feature type="transmembrane region" description="Helical" evidence="12">
    <location>
        <begin position="209"/>
        <end position="229"/>
    </location>
</feature>
<evidence type="ECO:0000256" key="12">
    <source>
        <dbReference type="SAM" id="Phobius"/>
    </source>
</evidence>
<evidence type="ECO:0000313" key="15">
    <source>
        <dbReference type="EMBL" id="SET82773.1"/>
    </source>
</evidence>
<feature type="domain" description="PTS EIIC type-1" evidence="14">
    <location>
        <begin position="110"/>
        <end position="456"/>
    </location>
</feature>
<feature type="transmembrane region" description="Helical" evidence="12">
    <location>
        <begin position="280"/>
        <end position="304"/>
    </location>
</feature>
<dbReference type="PROSITE" id="PS51103">
    <property type="entry name" value="PTS_EIIC_TYPE_1"/>
    <property type="match status" value="1"/>
</dbReference>
<protein>
    <submittedName>
        <fullName evidence="15">PTS system, beta-glucosides-specific IIC component</fullName>
    </submittedName>
</protein>
<dbReference type="PANTHER" id="PTHR30175:SF1">
    <property type="entry name" value="PTS SYSTEM ARBUTIN-, CELLOBIOSE-, AND SALICIN-SPECIFIC EIIBC COMPONENT-RELATED"/>
    <property type="match status" value="1"/>
</dbReference>
<dbReference type="Proteomes" id="UP000198970">
    <property type="component" value="Chromosome I"/>
</dbReference>
<keyword evidence="8" id="KW-0418">Kinase</keyword>
<feature type="transmembrane region" description="Helical" evidence="12">
    <location>
        <begin position="427"/>
        <end position="452"/>
    </location>
</feature>
<keyword evidence="9 12" id="KW-1133">Transmembrane helix</keyword>
<evidence type="ECO:0000256" key="3">
    <source>
        <dbReference type="ARBA" id="ARBA00022475"/>
    </source>
</evidence>
<evidence type="ECO:0000256" key="6">
    <source>
        <dbReference type="ARBA" id="ARBA00022683"/>
    </source>
</evidence>
<evidence type="ECO:0000256" key="2">
    <source>
        <dbReference type="ARBA" id="ARBA00022448"/>
    </source>
</evidence>
<keyword evidence="6" id="KW-0598">Phosphotransferase system</keyword>
<feature type="transmembrane region" description="Helical" evidence="12">
    <location>
        <begin position="356"/>
        <end position="377"/>
    </location>
</feature>
<feature type="transmembrane region" description="Helical" evidence="12">
    <location>
        <begin position="181"/>
        <end position="203"/>
    </location>
</feature>
<evidence type="ECO:0000256" key="8">
    <source>
        <dbReference type="ARBA" id="ARBA00022777"/>
    </source>
</evidence>
<evidence type="ECO:0000256" key="1">
    <source>
        <dbReference type="ARBA" id="ARBA00004651"/>
    </source>
</evidence>
<keyword evidence="4" id="KW-0762">Sugar transport</keyword>
<feature type="transmembrane region" description="Helical" evidence="12">
    <location>
        <begin position="149"/>
        <end position="169"/>
    </location>
</feature>
<feature type="transmembrane region" description="Helical" evidence="12">
    <location>
        <begin position="250"/>
        <end position="274"/>
    </location>
</feature>
<dbReference type="SUPFAM" id="SSF55604">
    <property type="entry name" value="Glucose permease domain IIB"/>
    <property type="match status" value="1"/>
</dbReference>
<dbReference type="InterPro" id="IPR013013">
    <property type="entry name" value="PTS_EIIC_1"/>
</dbReference>
<dbReference type="InterPro" id="IPR018113">
    <property type="entry name" value="PTrfase_EIIB_Cys"/>
</dbReference>
<feature type="transmembrane region" description="Helical" evidence="12">
    <location>
        <begin position="324"/>
        <end position="344"/>
    </location>
</feature>
<feature type="active site" description="Phosphocysteine intermediate; for EIIB activity" evidence="11">
    <location>
        <position position="26"/>
    </location>
</feature>
<dbReference type="Pfam" id="PF02378">
    <property type="entry name" value="PTS_EIIC"/>
    <property type="match status" value="1"/>
</dbReference>
<sequence>MKYVEMSKQVLEHVGGIENLNHVEHCATRLRLHYNSKKLVNEEALKGIENVLGIVSKAGQVQIIIGPNVNEAYNDFLDASGWKEGVTSETVSPEEPEEKKAMYYVNKFGNFMAAVFMPIVPALITGGMILAFKNLLVNYFGVAMDSGTAVILTSIFSAAFTFLPVYIGFTMAKRLKMEPIMGAFLGGLLVSSNISGAAGLSFLGIGIPVVEYTGSVLPIMLGIGFMYFVDKLFQKYIPETVRYFLKPLCTMIVVVPVTLIILGPIGTILSTYVGVGITNLMNAIGGIAMPIFAVVYPYMVMLGLDKAIMPIGFNSVATIGYDPAIMVMGFISNLCIGGSALAVATTIRNDKSKKGMIASFGITALCGVTEPAFYGSLIMRPRVLIGTAIGAASAGLVAGIFGLKSYVMGGCPGLLTALFFVDKDGGLGNFFLAAIVSVVAVAVSFVSCKIILSKTE</sequence>
<dbReference type="CDD" id="cd00212">
    <property type="entry name" value="PTS_IIB_glc"/>
    <property type="match status" value="1"/>
</dbReference>
<dbReference type="InterPro" id="IPR050558">
    <property type="entry name" value="PTS_Sugar-Specific_Components"/>
</dbReference>
<evidence type="ECO:0000256" key="9">
    <source>
        <dbReference type="ARBA" id="ARBA00022989"/>
    </source>
</evidence>
<dbReference type="InterPro" id="IPR003352">
    <property type="entry name" value="PTS_EIIC"/>
</dbReference>
<evidence type="ECO:0000256" key="4">
    <source>
        <dbReference type="ARBA" id="ARBA00022597"/>
    </source>
</evidence>
<dbReference type="PANTHER" id="PTHR30175">
    <property type="entry name" value="PHOSPHOTRANSFERASE SYSTEM TRANSPORT PROTEIN"/>
    <property type="match status" value="1"/>
</dbReference>
<feature type="transmembrane region" description="Helical" evidence="12">
    <location>
        <begin position="384"/>
        <end position="407"/>
    </location>
</feature>
<proteinExistence type="predicted"/>
<dbReference type="Gene3D" id="3.30.1360.60">
    <property type="entry name" value="Glucose permease domain IIB"/>
    <property type="match status" value="1"/>
</dbReference>
<keyword evidence="2" id="KW-0813">Transport</keyword>
<keyword evidence="16" id="KW-1185">Reference proteome</keyword>
<evidence type="ECO:0000256" key="5">
    <source>
        <dbReference type="ARBA" id="ARBA00022679"/>
    </source>
</evidence>
<evidence type="ECO:0000259" key="14">
    <source>
        <dbReference type="PROSITE" id="PS51103"/>
    </source>
</evidence>
<dbReference type="InterPro" id="IPR036878">
    <property type="entry name" value="Glu_permease_IIB"/>
</dbReference>
<comment type="subcellular location">
    <subcellularLocation>
        <location evidence="1">Cell membrane</location>
        <topology evidence="1">Multi-pass membrane protein</topology>
    </subcellularLocation>
</comment>
<evidence type="ECO:0000256" key="7">
    <source>
        <dbReference type="ARBA" id="ARBA00022692"/>
    </source>
</evidence>
<dbReference type="EMBL" id="LT630003">
    <property type="protein sequence ID" value="SET82773.1"/>
    <property type="molecule type" value="Genomic_DNA"/>
</dbReference>
<evidence type="ECO:0000256" key="10">
    <source>
        <dbReference type="ARBA" id="ARBA00023136"/>
    </source>
</evidence>
<reference evidence="15 16" key="1">
    <citation type="submission" date="2016-10" db="EMBL/GenBank/DDBJ databases">
        <authorList>
            <person name="Varghese N."/>
            <person name="Submissions S."/>
        </authorList>
    </citation>
    <scope>NUCLEOTIDE SEQUENCE [LARGE SCALE GENOMIC DNA]</scope>
    <source>
        <strain evidence="15 16">ATCC 19403</strain>
    </source>
</reference>
<organism evidence="15 16">
    <name type="scientific">Lacrimispora sphenoides JCM 1415</name>
    <dbReference type="NCBI Taxonomy" id="1297793"/>
    <lineage>
        <taxon>Bacteria</taxon>
        <taxon>Bacillati</taxon>
        <taxon>Bacillota</taxon>
        <taxon>Clostridia</taxon>
        <taxon>Lachnospirales</taxon>
        <taxon>Lachnospiraceae</taxon>
        <taxon>Lacrimispora</taxon>
    </lineage>
</organism>
<evidence type="ECO:0000256" key="11">
    <source>
        <dbReference type="PROSITE-ProRule" id="PRU00421"/>
    </source>
</evidence>
<dbReference type="PROSITE" id="PS51098">
    <property type="entry name" value="PTS_EIIB_TYPE_1"/>
    <property type="match status" value="1"/>
</dbReference>
<evidence type="ECO:0000259" key="13">
    <source>
        <dbReference type="PROSITE" id="PS51098"/>
    </source>
</evidence>
<accession>A0ABY1C9A2</accession>
<evidence type="ECO:0000313" key="16">
    <source>
        <dbReference type="Proteomes" id="UP000198970"/>
    </source>
</evidence>
<dbReference type="Pfam" id="PF00367">
    <property type="entry name" value="PTS_EIIB"/>
    <property type="match status" value="1"/>
</dbReference>
<keyword evidence="10 12" id="KW-0472">Membrane</keyword>
<feature type="transmembrane region" description="Helical" evidence="12">
    <location>
        <begin position="108"/>
        <end position="129"/>
    </location>
</feature>
<keyword evidence="3" id="KW-1003">Cell membrane</keyword>
<dbReference type="InterPro" id="IPR001996">
    <property type="entry name" value="PTS_IIB_1"/>
</dbReference>
<keyword evidence="7 12" id="KW-0812">Transmembrane</keyword>
<dbReference type="RefSeq" id="WP_100042360.1">
    <property type="nucleotide sequence ID" value="NZ_LT630003.1"/>
</dbReference>
<gene>
    <name evidence="15" type="ORF">SAMN02745906_2234</name>
</gene>
<keyword evidence="5" id="KW-0808">Transferase</keyword>
<name>A0ABY1C9A2_9FIRM</name>